<name>A0ABV4R635_9ACTN</name>
<evidence type="ECO:0000313" key="2">
    <source>
        <dbReference type="EMBL" id="MFA1558389.1"/>
    </source>
</evidence>
<dbReference type="InterPro" id="IPR043917">
    <property type="entry name" value="DUF5753"/>
</dbReference>
<accession>A0ABV4R635</accession>
<feature type="domain" description="DUF5753" evidence="1">
    <location>
        <begin position="63"/>
        <end position="200"/>
    </location>
</feature>
<proteinExistence type="predicted"/>
<sequence>MGWLDPDTCGVKLAEFEHMTQQMTQAAPKLAELADTLWQALNAAKVSTAPAMEIKRIAAWADQAASDLRRRNQLAHDLDRQKLAFVVSARIVWVLMDEDAVTSEIGGRRVMCAQLAHLLELGGLPHVSVRLILKSAGAHLGLDGPFRLITVKNRQIAYAGARRGGRLIEDAAEVQELAVDYERIGFKALSEDASRARIAELLEVSSEDRLAQELTERGDQR</sequence>
<dbReference type="RefSeq" id="WP_371945414.1">
    <property type="nucleotide sequence ID" value="NZ_JAXCEH010000030.1"/>
</dbReference>
<dbReference type="Proteomes" id="UP001569904">
    <property type="component" value="Unassembled WGS sequence"/>
</dbReference>
<evidence type="ECO:0000259" key="1">
    <source>
        <dbReference type="Pfam" id="PF19054"/>
    </source>
</evidence>
<reference evidence="2 3" key="1">
    <citation type="submission" date="2023-11" db="EMBL/GenBank/DDBJ databases">
        <title>Actinomadura monticuli sp. nov., isolated from volcanic ash.</title>
        <authorList>
            <person name="Lee S.D."/>
            <person name="Yang H."/>
            <person name="Kim I.S."/>
        </authorList>
    </citation>
    <scope>NUCLEOTIDE SEQUENCE [LARGE SCALE GENOMIC DNA]</scope>
    <source>
        <strain evidence="2 3">DSM 45346</strain>
    </source>
</reference>
<gene>
    <name evidence="2" type="ORF">SM436_32265</name>
</gene>
<comment type="caution">
    <text evidence="2">The sequence shown here is derived from an EMBL/GenBank/DDBJ whole genome shotgun (WGS) entry which is preliminary data.</text>
</comment>
<organism evidence="2 3">
    <name type="scientific">Actinomadura chokoriensis</name>
    <dbReference type="NCBI Taxonomy" id="454156"/>
    <lineage>
        <taxon>Bacteria</taxon>
        <taxon>Bacillati</taxon>
        <taxon>Actinomycetota</taxon>
        <taxon>Actinomycetes</taxon>
        <taxon>Streptosporangiales</taxon>
        <taxon>Thermomonosporaceae</taxon>
        <taxon>Actinomadura</taxon>
    </lineage>
</organism>
<evidence type="ECO:0000313" key="3">
    <source>
        <dbReference type="Proteomes" id="UP001569904"/>
    </source>
</evidence>
<keyword evidence="3" id="KW-1185">Reference proteome</keyword>
<dbReference type="Pfam" id="PF19054">
    <property type="entry name" value="DUF5753"/>
    <property type="match status" value="1"/>
</dbReference>
<protein>
    <submittedName>
        <fullName evidence="2">Scr1 family TA system antitoxin-like transcriptional regulator</fullName>
    </submittedName>
</protein>
<dbReference type="EMBL" id="JAXCEH010000030">
    <property type="protein sequence ID" value="MFA1558389.1"/>
    <property type="molecule type" value="Genomic_DNA"/>
</dbReference>